<dbReference type="RefSeq" id="WP_127742205.1">
    <property type="nucleotide sequence ID" value="NZ_RZTZ01000019.1"/>
</dbReference>
<dbReference type="SUPFAM" id="SSF55729">
    <property type="entry name" value="Acyl-CoA N-acyltransferases (Nat)"/>
    <property type="match status" value="1"/>
</dbReference>
<comment type="caution">
    <text evidence="2">The sequence shown here is derived from an EMBL/GenBank/DDBJ whole genome shotgun (WGS) entry which is preliminary data.</text>
</comment>
<dbReference type="InterPro" id="IPR016181">
    <property type="entry name" value="Acyl_CoA_acyltransferase"/>
</dbReference>
<evidence type="ECO:0000313" key="3">
    <source>
        <dbReference type="Proteomes" id="UP000288024"/>
    </source>
</evidence>
<evidence type="ECO:0000313" key="2">
    <source>
        <dbReference type="EMBL" id="RVT57164.1"/>
    </source>
</evidence>
<keyword evidence="3" id="KW-1185">Reference proteome</keyword>
<name>A0A437K417_9BACI</name>
<dbReference type="Proteomes" id="UP000288024">
    <property type="component" value="Unassembled WGS sequence"/>
</dbReference>
<dbReference type="InterPro" id="IPR000182">
    <property type="entry name" value="GNAT_dom"/>
</dbReference>
<dbReference type="EMBL" id="RZTZ01000019">
    <property type="protein sequence ID" value="RVT57164.1"/>
    <property type="molecule type" value="Genomic_DNA"/>
</dbReference>
<feature type="domain" description="N-acetyltransferase" evidence="1">
    <location>
        <begin position="3"/>
        <end position="151"/>
    </location>
</feature>
<accession>A0A437K417</accession>
<dbReference type="AlphaFoldDB" id="A0A437K417"/>
<reference evidence="2 3" key="1">
    <citation type="submission" date="2019-01" db="EMBL/GenBank/DDBJ databases">
        <title>Bacillus sp. M5HDSG1-1, whole genome shotgun sequence.</title>
        <authorList>
            <person name="Tuo L."/>
        </authorList>
    </citation>
    <scope>NUCLEOTIDE SEQUENCE [LARGE SCALE GENOMIC DNA]</scope>
    <source>
        <strain evidence="2 3">M5HDSG1-1</strain>
    </source>
</reference>
<organism evidence="2 3">
    <name type="scientific">Niallia taxi</name>
    <dbReference type="NCBI Taxonomy" id="2499688"/>
    <lineage>
        <taxon>Bacteria</taxon>
        <taxon>Bacillati</taxon>
        <taxon>Bacillota</taxon>
        <taxon>Bacilli</taxon>
        <taxon>Bacillales</taxon>
        <taxon>Bacillaceae</taxon>
        <taxon>Niallia</taxon>
    </lineage>
</organism>
<sequence>MTLIIRKSTLDDIEDLLPIQKASFQDDLEKYQDFETNPACETFGKLEENIQKYHHFTILEENAIIGAIDVRGNKERMHIDKVFIAPSKQNNGAGTLAIQFLEKQFSDVKLWTLYTPYLSFRNHYFYEKFGYKKTKEVQLTDKLILFKYEKY</sequence>
<evidence type="ECO:0000259" key="1">
    <source>
        <dbReference type="PROSITE" id="PS51186"/>
    </source>
</evidence>
<dbReference type="PROSITE" id="PS51186">
    <property type="entry name" value="GNAT"/>
    <property type="match status" value="1"/>
</dbReference>
<proteinExistence type="predicted"/>
<dbReference type="Pfam" id="PF13673">
    <property type="entry name" value="Acetyltransf_10"/>
    <property type="match status" value="1"/>
</dbReference>
<dbReference type="GO" id="GO:0016747">
    <property type="term" value="F:acyltransferase activity, transferring groups other than amino-acyl groups"/>
    <property type="evidence" value="ECO:0007669"/>
    <property type="project" value="InterPro"/>
</dbReference>
<protein>
    <submittedName>
        <fullName evidence="2">GNAT family N-acetyltransferase</fullName>
    </submittedName>
</protein>
<keyword evidence="2" id="KW-0808">Transferase</keyword>
<gene>
    <name evidence="2" type="ORF">EM808_25555</name>
</gene>
<dbReference type="Gene3D" id="3.40.630.30">
    <property type="match status" value="1"/>
</dbReference>